<comment type="similarity">
    <text evidence="1 2">Belongs to the BolA/IbaG family.</text>
</comment>
<dbReference type="EMBL" id="CP101527">
    <property type="protein sequence ID" value="UZW73478.1"/>
    <property type="molecule type" value="Genomic_DNA"/>
</dbReference>
<dbReference type="InterPro" id="IPR002634">
    <property type="entry name" value="BolA"/>
</dbReference>
<organism evidence="3 4">
    <name type="scientific">Alkalimarinus sediminis</name>
    <dbReference type="NCBI Taxonomy" id="1632866"/>
    <lineage>
        <taxon>Bacteria</taxon>
        <taxon>Pseudomonadati</taxon>
        <taxon>Pseudomonadota</taxon>
        <taxon>Gammaproteobacteria</taxon>
        <taxon>Alteromonadales</taxon>
        <taxon>Alteromonadaceae</taxon>
        <taxon>Alkalimarinus</taxon>
    </lineage>
</organism>
<sequence>MQAEDVAKILTESLEGCEVTVAGEGNHFQLTIVGEIFEGLSSVKRQQTVYACLNSYIADGTIHAITMKTYTPSERQKAS</sequence>
<dbReference type="InterPro" id="IPR036065">
    <property type="entry name" value="BolA-like_sf"/>
</dbReference>
<evidence type="ECO:0000313" key="4">
    <source>
        <dbReference type="Proteomes" id="UP001164472"/>
    </source>
</evidence>
<proteinExistence type="inferred from homology"/>
<dbReference type="PIRSF" id="PIRSF003113">
    <property type="entry name" value="BolA"/>
    <property type="match status" value="1"/>
</dbReference>
<dbReference type="AlphaFoldDB" id="A0A9E8KMJ0"/>
<dbReference type="PANTHER" id="PTHR46229:SF4">
    <property type="entry name" value="ACID STRESS PROTEIN IBAG"/>
    <property type="match status" value="1"/>
</dbReference>
<evidence type="ECO:0000256" key="1">
    <source>
        <dbReference type="ARBA" id="ARBA00005578"/>
    </source>
</evidence>
<dbReference type="KEGG" id="asem:NNL22_10505"/>
<evidence type="ECO:0000313" key="3">
    <source>
        <dbReference type="EMBL" id="UZW73478.1"/>
    </source>
</evidence>
<protein>
    <submittedName>
        <fullName evidence="3">BolA family transcriptional regulator</fullName>
    </submittedName>
</protein>
<dbReference type="Gene3D" id="3.30.300.90">
    <property type="entry name" value="BolA-like"/>
    <property type="match status" value="1"/>
</dbReference>
<dbReference type="Proteomes" id="UP001164472">
    <property type="component" value="Chromosome"/>
</dbReference>
<evidence type="ECO:0000256" key="2">
    <source>
        <dbReference type="RuleBase" id="RU003860"/>
    </source>
</evidence>
<gene>
    <name evidence="3" type="ORF">NNL22_10505</name>
</gene>
<dbReference type="SUPFAM" id="SSF82657">
    <property type="entry name" value="BolA-like"/>
    <property type="match status" value="1"/>
</dbReference>
<reference evidence="3" key="1">
    <citation type="submission" date="2022-07" db="EMBL/GenBank/DDBJ databases">
        <title>Alkalimarinus sp. nov., isolated from gut of a Alitta virens.</title>
        <authorList>
            <person name="Yang A.I."/>
            <person name="Shin N.-R."/>
        </authorList>
    </citation>
    <scope>NUCLEOTIDE SEQUENCE</scope>
    <source>
        <strain evidence="3">FA028</strain>
    </source>
</reference>
<dbReference type="Pfam" id="PF01722">
    <property type="entry name" value="BolA"/>
    <property type="match status" value="1"/>
</dbReference>
<dbReference type="PANTHER" id="PTHR46229">
    <property type="entry name" value="BOLA TRANSCRIPTION REGULATOR"/>
    <property type="match status" value="1"/>
</dbReference>
<accession>A0A9E8KMJ0</accession>
<dbReference type="InterPro" id="IPR050961">
    <property type="entry name" value="BolA/IbaG_stress_morph_reg"/>
</dbReference>
<name>A0A9E8KMJ0_9ALTE</name>
<dbReference type="RefSeq" id="WP_251809619.1">
    <property type="nucleotide sequence ID" value="NZ_CP101527.1"/>
</dbReference>
<keyword evidence="4" id="KW-1185">Reference proteome</keyword>